<evidence type="ECO:0000256" key="2">
    <source>
        <dbReference type="ARBA" id="ARBA00022908"/>
    </source>
</evidence>
<comment type="caution">
    <text evidence="6">The sequence shown here is derived from an EMBL/GenBank/DDBJ whole genome shotgun (WGS) entry which is preliminary data.</text>
</comment>
<dbReference type="EMBL" id="AJDQ01000008">
    <property type="protein sequence ID" value="EOI55592.1"/>
    <property type="molecule type" value="Genomic_DNA"/>
</dbReference>
<dbReference type="PROSITE" id="PS51898">
    <property type="entry name" value="TYR_RECOMBINASE"/>
    <property type="match status" value="1"/>
</dbReference>
<reference evidence="6 8" key="1">
    <citation type="submission" date="2013-02" db="EMBL/GenBank/DDBJ databases">
        <title>The Genome Sequence of Enterococcus gilvus ATCC BAA-350.</title>
        <authorList>
            <consortium name="The Broad Institute Genome Sequencing Platform"/>
            <consortium name="The Broad Institute Genome Sequencing Center for Infectious Disease"/>
            <person name="Earl A.M."/>
            <person name="Gilmore M.S."/>
            <person name="Lebreton F."/>
            <person name="Walker B."/>
            <person name="Young S.K."/>
            <person name="Zeng Q."/>
            <person name="Gargeya S."/>
            <person name="Fitzgerald M."/>
            <person name="Haas B."/>
            <person name="Abouelleil A."/>
            <person name="Alvarado L."/>
            <person name="Arachchi H.M."/>
            <person name="Berlin A.M."/>
            <person name="Chapman S.B."/>
            <person name="Dewar J."/>
            <person name="Goldberg J."/>
            <person name="Griggs A."/>
            <person name="Gujja S."/>
            <person name="Hansen M."/>
            <person name="Howarth C."/>
            <person name="Imamovic A."/>
            <person name="Larimer J."/>
            <person name="McCowan C."/>
            <person name="Murphy C."/>
            <person name="Neiman D."/>
            <person name="Pearson M."/>
            <person name="Priest M."/>
            <person name="Roberts A."/>
            <person name="Saif S."/>
            <person name="Shea T."/>
            <person name="Sisk P."/>
            <person name="Sykes S."/>
            <person name="Wortman J."/>
            <person name="Nusbaum C."/>
            <person name="Birren B."/>
        </authorList>
    </citation>
    <scope>NUCLEOTIDE SEQUENCE [LARGE SCALE GENOMIC DNA]</scope>
    <source>
        <strain evidence="6 8">ATCC BAA-350</strain>
    </source>
</reference>
<dbReference type="InterPro" id="IPR028259">
    <property type="entry name" value="AP2-like_int_N"/>
</dbReference>
<organism evidence="6 8">
    <name type="scientific">Enterococcus gilvus ATCC BAA-350</name>
    <dbReference type="NCBI Taxonomy" id="1158614"/>
    <lineage>
        <taxon>Bacteria</taxon>
        <taxon>Bacillati</taxon>
        <taxon>Bacillota</taxon>
        <taxon>Bacilli</taxon>
        <taxon>Lactobacillales</taxon>
        <taxon>Enterococcaceae</taxon>
        <taxon>Enterococcus</taxon>
    </lineage>
</organism>
<dbReference type="InterPro" id="IPR010998">
    <property type="entry name" value="Integrase_recombinase_N"/>
</dbReference>
<dbReference type="Gene3D" id="1.10.443.10">
    <property type="entry name" value="Intergrase catalytic core"/>
    <property type="match status" value="1"/>
</dbReference>
<dbReference type="PANTHER" id="PTHR30349">
    <property type="entry name" value="PHAGE INTEGRASE-RELATED"/>
    <property type="match status" value="1"/>
</dbReference>
<dbReference type="Pfam" id="PF00589">
    <property type="entry name" value="Phage_integrase"/>
    <property type="match status" value="1"/>
</dbReference>
<keyword evidence="3" id="KW-0238">DNA-binding</keyword>
<evidence type="ECO:0000313" key="9">
    <source>
        <dbReference type="Proteomes" id="UP000014160"/>
    </source>
</evidence>
<comment type="similarity">
    <text evidence="1">Belongs to the 'phage' integrase family.</text>
</comment>
<dbReference type="CDD" id="cd01189">
    <property type="entry name" value="INT_ICEBs1_C_like"/>
    <property type="match status" value="1"/>
</dbReference>
<sequence length="383" mass="44370">MATYQQYPKKDGTMVWLFRVYLGKDTATGKDIETTRRGFKTKKEAQLACAKLQLDFEKEGLIKKQNKETFLDVYELWLDTYRTTVKEVTFIKMEIKFRKWIIPHYGNLFIDKVTVKKAQKILNQWAKDTDQYKVLHSTAKRIFAYAVHLGLIQFNPLEHVMMPKRMLKNQTSDAVKVYSKEQIKTLFSYLDTKPCTFNNDFNKVLLRFLFFSGCRVSEALALDWKDIDFDKKEVTINKTLSQTKNGYTVSQPKTAGSSGSVSLDDKTLSILKKWQIDQRKYMLSLGVTDPSLIFCGIYKQKITHHGIYQRMKTITANADIPFLGVHVTRHTHASILLDAGESMKAVQVRLRHSSIKMTMDTYGHLSKETKETTAEKFVEYVDL</sequence>
<dbReference type="GO" id="GO:0003677">
    <property type="term" value="F:DNA binding"/>
    <property type="evidence" value="ECO:0007669"/>
    <property type="project" value="UniProtKB-KW"/>
</dbReference>
<dbReference type="InterPro" id="IPR002104">
    <property type="entry name" value="Integrase_catalytic"/>
</dbReference>
<accession>R2XZY0</accession>
<evidence type="ECO:0000313" key="7">
    <source>
        <dbReference type="EMBL" id="EOW81865.1"/>
    </source>
</evidence>
<evidence type="ECO:0000256" key="3">
    <source>
        <dbReference type="ARBA" id="ARBA00023125"/>
    </source>
</evidence>
<dbReference type="HOGENOM" id="CLU_027562_17_6_9"/>
<dbReference type="Pfam" id="PF14657">
    <property type="entry name" value="Arm-DNA-bind_4"/>
    <property type="match status" value="1"/>
</dbReference>
<dbReference type="Proteomes" id="UP000014160">
    <property type="component" value="Unassembled WGS sequence"/>
</dbReference>
<proteinExistence type="inferred from homology"/>
<evidence type="ECO:0000256" key="4">
    <source>
        <dbReference type="ARBA" id="ARBA00023172"/>
    </source>
</evidence>
<dbReference type="InterPro" id="IPR050090">
    <property type="entry name" value="Tyrosine_recombinase_XerCD"/>
</dbReference>
<dbReference type="Proteomes" id="UP000013750">
    <property type="component" value="Unassembled WGS sequence"/>
</dbReference>
<dbReference type="GO" id="GO:0006310">
    <property type="term" value="P:DNA recombination"/>
    <property type="evidence" value="ECO:0007669"/>
    <property type="project" value="UniProtKB-KW"/>
</dbReference>
<protein>
    <submittedName>
        <fullName evidence="6">Site-specific tyrosine recombinase XerC-family</fullName>
    </submittedName>
</protein>
<keyword evidence="4" id="KW-0233">DNA recombination</keyword>
<evidence type="ECO:0000259" key="5">
    <source>
        <dbReference type="PROSITE" id="PS51898"/>
    </source>
</evidence>
<dbReference type="Gene3D" id="1.10.150.130">
    <property type="match status" value="1"/>
</dbReference>
<dbReference type="PATRIC" id="fig|1158614.3.peg.2793"/>
<dbReference type="PANTHER" id="PTHR30349:SF64">
    <property type="entry name" value="PROPHAGE INTEGRASE INTD-RELATED"/>
    <property type="match status" value="1"/>
</dbReference>
<dbReference type="Pfam" id="PF14659">
    <property type="entry name" value="Phage_int_SAM_3"/>
    <property type="match status" value="1"/>
</dbReference>
<dbReference type="InterPro" id="IPR011010">
    <property type="entry name" value="DNA_brk_join_enz"/>
</dbReference>
<reference evidence="7 9" key="2">
    <citation type="submission" date="2013-03" db="EMBL/GenBank/DDBJ databases">
        <title>The Genome Sequence of Enterococcus gilvus ATCC BAA-350 (PacBio/Illumina hybrid assembly).</title>
        <authorList>
            <consortium name="The Broad Institute Genomics Platform"/>
            <consortium name="The Broad Institute Genome Sequencing Center for Infectious Disease"/>
            <person name="Earl A."/>
            <person name="Russ C."/>
            <person name="Gilmore M."/>
            <person name="Surin D."/>
            <person name="Walker B."/>
            <person name="Young S."/>
            <person name="Zeng Q."/>
            <person name="Gargeya S."/>
            <person name="Fitzgerald M."/>
            <person name="Haas B."/>
            <person name="Abouelleil A."/>
            <person name="Allen A.W."/>
            <person name="Alvarado L."/>
            <person name="Arachchi H.M."/>
            <person name="Berlin A.M."/>
            <person name="Chapman S.B."/>
            <person name="Gainer-Dewar J."/>
            <person name="Goldberg J."/>
            <person name="Griggs A."/>
            <person name="Gujja S."/>
            <person name="Hansen M."/>
            <person name="Howarth C."/>
            <person name="Imamovic A."/>
            <person name="Ireland A."/>
            <person name="Larimer J."/>
            <person name="McCowan C."/>
            <person name="Murphy C."/>
            <person name="Pearson M."/>
            <person name="Poon T.W."/>
            <person name="Priest M."/>
            <person name="Roberts A."/>
            <person name="Saif S."/>
            <person name="Shea T."/>
            <person name="Sisk P."/>
            <person name="Sykes S."/>
            <person name="Wortman J."/>
            <person name="Nusbaum C."/>
            <person name="Birren B."/>
        </authorList>
    </citation>
    <scope>NUCLEOTIDE SEQUENCE [LARGE SCALE GENOMIC DNA]</scope>
    <source>
        <strain evidence="7 9">ATCC BAA-350</strain>
    </source>
</reference>
<dbReference type="InterPro" id="IPR004107">
    <property type="entry name" value="Integrase_SAM-like_N"/>
</dbReference>
<evidence type="ECO:0000313" key="6">
    <source>
        <dbReference type="EMBL" id="EOI55592.1"/>
    </source>
</evidence>
<evidence type="ECO:0000313" key="8">
    <source>
        <dbReference type="Proteomes" id="UP000013750"/>
    </source>
</evidence>
<dbReference type="AlphaFoldDB" id="R2XZY0"/>
<evidence type="ECO:0000256" key="1">
    <source>
        <dbReference type="ARBA" id="ARBA00008857"/>
    </source>
</evidence>
<dbReference type="SUPFAM" id="SSF56349">
    <property type="entry name" value="DNA breaking-rejoining enzymes"/>
    <property type="match status" value="1"/>
</dbReference>
<dbReference type="RefSeq" id="WP_010781171.1">
    <property type="nucleotide sequence ID" value="NZ_ASWH01000001.1"/>
</dbReference>
<keyword evidence="9" id="KW-1185">Reference proteome</keyword>
<feature type="domain" description="Tyr recombinase" evidence="5">
    <location>
        <begin position="173"/>
        <end position="375"/>
    </location>
</feature>
<dbReference type="GO" id="GO:0015074">
    <property type="term" value="P:DNA integration"/>
    <property type="evidence" value="ECO:0007669"/>
    <property type="project" value="UniProtKB-KW"/>
</dbReference>
<name>R2XZY0_9ENTE</name>
<dbReference type="EMBL" id="ASWH01000001">
    <property type="protein sequence ID" value="EOW81865.1"/>
    <property type="molecule type" value="Genomic_DNA"/>
</dbReference>
<dbReference type="eggNOG" id="COG0582">
    <property type="taxonomic scope" value="Bacteria"/>
</dbReference>
<keyword evidence="2" id="KW-0229">DNA integration</keyword>
<dbReference type="InterPro" id="IPR013762">
    <property type="entry name" value="Integrase-like_cat_sf"/>
</dbReference>
<gene>
    <name evidence="7" type="ORF">I592_01165</name>
    <name evidence="6" type="ORF">UKC_02801</name>
</gene>
<dbReference type="OrthoDB" id="9803188at2"/>